<accession>A0A930RAK1</accession>
<evidence type="ECO:0000313" key="2">
    <source>
        <dbReference type="Proteomes" id="UP000721045"/>
    </source>
</evidence>
<dbReference type="Gene3D" id="1.10.287.1080">
    <property type="entry name" value="MazG-like"/>
    <property type="match status" value="1"/>
</dbReference>
<dbReference type="AlphaFoldDB" id="A0A930RAK1"/>
<protein>
    <submittedName>
        <fullName evidence="1">Phosphoribosyl-ATP diphosphatase</fullName>
    </submittedName>
</protein>
<evidence type="ECO:0000313" key="1">
    <source>
        <dbReference type="EMBL" id="MBF1712434.1"/>
    </source>
</evidence>
<dbReference type="SUPFAM" id="SSF101386">
    <property type="entry name" value="all-alpha NTP pyrophosphatases"/>
    <property type="match status" value="1"/>
</dbReference>
<dbReference type="Proteomes" id="UP000721045">
    <property type="component" value="Unassembled WGS sequence"/>
</dbReference>
<dbReference type="EMBL" id="JABZYP010000003">
    <property type="protein sequence ID" value="MBF1712434.1"/>
    <property type="molecule type" value="Genomic_DNA"/>
</dbReference>
<comment type="caution">
    <text evidence="1">The sequence shown here is derived from an EMBL/GenBank/DDBJ whole genome shotgun (WGS) entry which is preliminary data.</text>
</comment>
<gene>
    <name evidence="1" type="ORF">HXO88_01645</name>
</gene>
<sequence length="182" mass="20707">MSLTNLIKNVKGWSTAKNLDKADPVKQMQKLNEEFGELNEARAKGNQEKLEDSIGDVVVVLTILSQQMKFEKIESLIDPMQNGLKDFMKNEKPTDMLLLYAAKEIGLIANCMIEHLHNPNLINTRTSIRFHIRNLVWMLAYIAINEGTDIESCLQMAWDEIKDRKGKMVDGVFVKQEDLGNG</sequence>
<proteinExistence type="predicted"/>
<organism evidence="1 2">
    <name type="scientific">Streptococcus intermedius</name>
    <dbReference type="NCBI Taxonomy" id="1338"/>
    <lineage>
        <taxon>Bacteria</taxon>
        <taxon>Bacillati</taxon>
        <taxon>Bacillota</taxon>
        <taxon>Bacilli</taxon>
        <taxon>Lactobacillales</taxon>
        <taxon>Streptococcaceae</taxon>
        <taxon>Streptococcus</taxon>
        <taxon>Streptococcus anginosus group</taxon>
    </lineage>
</organism>
<reference evidence="1" key="1">
    <citation type="submission" date="2020-04" db="EMBL/GenBank/DDBJ databases">
        <title>Deep metagenomics examines the oral microbiome during advanced dental caries in children, revealing novel taxa and co-occurrences with host molecules.</title>
        <authorList>
            <person name="Baker J.L."/>
            <person name="Morton J.T."/>
            <person name="Dinis M."/>
            <person name="Alvarez R."/>
            <person name="Tran N.C."/>
            <person name="Knight R."/>
            <person name="Edlund A."/>
        </authorList>
    </citation>
    <scope>NUCLEOTIDE SEQUENCE</scope>
    <source>
        <strain evidence="1">JCVI_23_bin.22</strain>
    </source>
</reference>
<dbReference type="CDD" id="cd11540">
    <property type="entry name" value="NTP-PPase_u3"/>
    <property type="match status" value="1"/>
</dbReference>
<name>A0A930RAK1_STRIT</name>